<accession>A0AAU8MIR6</accession>
<proteinExistence type="predicted"/>
<reference evidence="1" key="1">
    <citation type="submission" date="2024-06" db="EMBL/GenBank/DDBJ databases">
        <title>Intestivirid acquisition increases across infancy in a wild primate population.</title>
        <authorList>
            <person name="Schneider-Creas I.A."/>
            <person name="Moya I.L."/>
            <person name="Chiou K.L."/>
            <person name="Baniel A."/>
            <person name="Azanaw Haile A."/>
            <person name="Kebede F."/>
            <person name="Abebe B."/>
            <person name="Snyder-Mackler N."/>
            <person name="Varsani A."/>
        </authorList>
    </citation>
    <scope>NUCLEOTIDE SEQUENCE</scope>
    <source>
        <strain evidence="1">Int_RNL_2018_0288_CRY</strain>
    </source>
</reference>
<sequence length="29" mass="3329">MLDDLIIYLGSINVKVNTTFYNSDNEAQH</sequence>
<organism evidence="1">
    <name type="scientific">Geladintestivirus 2</name>
    <dbReference type="NCBI Taxonomy" id="3233134"/>
    <lineage>
        <taxon>Viruses</taxon>
        <taxon>Duplodnaviria</taxon>
        <taxon>Heunggongvirae</taxon>
        <taxon>Uroviricota</taxon>
        <taxon>Caudoviricetes</taxon>
        <taxon>Crassvirales</taxon>
    </lineage>
</organism>
<name>A0AAU8MIR6_9CAUD</name>
<dbReference type="EMBL" id="PP965500">
    <property type="protein sequence ID" value="XCO00641.1"/>
    <property type="molecule type" value="Genomic_DNA"/>
</dbReference>
<evidence type="ECO:0000313" key="1">
    <source>
        <dbReference type="EMBL" id="XCO00641.1"/>
    </source>
</evidence>
<protein>
    <submittedName>
        <fullName evidence="1">Uncharacterized protein</fullName>
    </submittedName>
</protein>